<proteinExistence type="predicted"/>
<keyword evidence="2" id="KW-0677">Repeat</keyword>
<dbReference type="SUPFAM" id="SSF50978">
    <property type="entry name" value="WD40 repeat-like"/>
    <property type="match status" value="1"/>
</dbReference>
<feature type="compositionally biased region" description="Polar residues" evidence="4">
    <location>
        <begin position="31"/>
        <end position="48"/>
    </location>
</feature>
<feature type="repeat" description="WD" evidence="3">
    <location>
        <begin position="378"/>
        <end position="419"/>
    </location>
</feature>
<feature type="repeat" description="WD" evidence="3">
    <location>
        <begin position="420"/>
        <end position="461"/>
    </location>
</feature>
<dbReference type="EMBL" id="JAYGHT010000152">
    <property type="protein sequence ID" value="MEA5522228.1"/>
    <property type="molecule type" value="Genomic_DNA"/>
</dbReference>
<reference evidence="5 6" key="1">
    <citation type="submission" date="2023-12" db="EMBL/GenBank/DDBJ databases">
        <title>Baltic Sea Cyanobacteria.</title>
        <authorList>
            <person name="Delbaje E."/>
            <person name="Fewer D.P."/>
            <person name="Shishido T.K."/>
        </authorList>
    </citation>
    <scope>NUCLEOTIDE SEQUENCE [LARGE SCALE GENOMIC DNA]</scope>
    <source>
        <strain evidence="5 6">CCNP 1315</strain>
    </source>
</reference>
<dbReference type="PRINTS" id="PR00320">
    <property type="entry name" value="GPROTEINBRPT"/>
</dbReference>
<dbReference type="InterPro" id="IPR001680">
    <property type="entry name" value="WD40_rpt"/>
</dbReference>
<dbReference type="CDD" id="cd00200">
    <property type="entry name" value="WD40"/>
    <property type="match status" value="1"/>
</dbReference>
<dbReference type="SMART" id="SM00320">
    <property type="entry name" value="WD40"/>
    <property type="match status" value="7"/>
</dbReference>
<dbReference type="RefSeq" id="WP_323276320.1">
    <property type="nucleotide sequence ID" value="NZ_JAYGHT010000152.1"/>
</dbReference>
<sequence>MTIPPYLYPLAAPLLIPVARQLGRQLMSVMNGGQRSPQSPGANLSSVPEQVKEDPRYVEALVKYSQRKDSRIQEFHSLETIQEERRLQIRQQEITDRREISRLQRELIRELQTNEIQLKLHELDAIWNREKWFSNLSRQETERILLEGQEHHRLLMFIAPPDMSEDCPLAMQRHLKKDIGNGLRRFLNQHYPQTSDRRPVEFYADYFTRPLGDIEVRKLQMVLSPVPTFILYSDINDYEVHFHVGFWGLQNQNVSLIPIQPWNWEKAQQELEAKGVSPDLASRQVRQLIVTIYQILAAFLVDWYYLSIDPNYQPHLFKLTSEFPRIWIKPYVAVLKDLQQQRRQVYRQELEIIINKNNERQQIKTQQNPQNWNSFLTLTAHSDVINVIAVSSDGQLIASGGWDHKIKIWSVQTGQLIRTLKGHSNSITALAITPDGEFLVSGSVDSKIKIWSLQTGELLQTLEGHSYSVSTLAVSSNSQFIVSGSWDNTIKIWSLETGKLQHTLTGHANSVNAITIDTDAELIYSGSVDNTIKVWSLETGKLQQTFEPFQTYKTVVISSDTQFGVSGSWDNTIEVWSLKNEQLIHTLPGHDQDILDVAVSPNSKLIASSSSDQTIKIWSLETGYLLRTLTGHFNSVSTVNFSPDGLFLVSGSSNGMIMIWRCH</sequence>
<keyword evidence="1 3" id="KW-0853">WD repeat</keyword>
<evidence type="ECO:0000256" key="3">
    <source>
        <dbReference type="PROSITE-ProRule" id="PRU00221"/>
    </source>
</evidence>
<feature type="region of interest" description="Disordered" evidence="4">
    <location>
        <begin position="30"/>
        <end position="50"/>
    </location>
</feature>
<dbReference type="PROSITE" id="PS50294">
    <property type="entry name" value="WD_REPEATS_REGION"/>
    <property type="match status" value="6"/>
</dbReference>
<name>A0ABU5U6I1_9CYAN</name>
<feature type="repeat" description="WD" evidence="3">
    <location>
        <begin position="587"/>
        <end position="628"/>
    </location>
</feature>
<evidence type="ECO:0000256" key="1">
    <source>
        <dbReference type="ARBA" id="ARBA00022574"/>
    </source>
</evidence>
<dbReference type="PROSITE" id="PS50082">
    <property type="entry name" value="WD_REPEATS_2"/>
    <property type="match status" value="7"/>
</dbReference>
<feature type="repeat" description="WD" evidence="3">
    <location>
        <begin position="554"/>
        <end position="586"/>
    </location>
</feature>
<gene>
    <name evidence="5" type="ORF">VB854_25130</name>
</gene>
<comment type="caution">
    <text evidence="5">The sequence shown here is derived from an EMBL/GenBank/DDBJ whole genome shotgun (WGS) entry which is preliminary data.</text>
</comment>
<dbReference type="InterPro" id="IPR020472">
    <property type="entry name" value="WD40_PAC1"/>
</dbReference>
<dbReference type="PANTHER" id="PTHR22847">
    <property type="entry name" value="WD40 REPEAT PROTEIN"/>
    <property type="match status" value="1"/>
</dbReference>
<evidence type="ECO:0000256" key="2">
    <source>
        <dbReference type="ARBA" id="ARBA00022737"/>
    </source>
</evidence>
<feature type="repeat" description="WD" evidence="3">
    <location>
        <begin position="504"/>
        <end position="545"/>
    </location>
</feature>
<dbReference type="InterPro" id="IPR015943">
    <property type="entry name" value="WD40/YVTN_repeat-like_dom_sf"/>
</dbReference>
<evidence type="ECO:0000256" key="4">
    <source>
        <dbReference type="SAM" id="MobiDB-lite"/>
    </source>
</evidence>
<keyword evidence="6" id="KW-1185">Reference proteome</keyword>
<dbReference type="Proteomes" id="UP001301728">
    <property type="component" value="Unassembled WGS sequence"/>
</dbReference>
<organism evidence="5 6">
    <name type="scientific">Limnoraphis robusta CCNP1315</name>
    <dbReference type="NCBI Taxonomy" id="3110306"/>
    <lineage>
        <taxon>Bacteria</taxon>
        <taxon>Bacillati</taxon>
        <taxon>Cyanobacteriota</taxon>
        <taxon>Cyanophyceae</taxon>
        <taxon>Oscillatoriophycideae</taxon>
        <taxon>Oscillatoriales</taxon>
        <taxon>Sirenicapillariaceae</taxon>
        <taxon>Limnoraphis</taxon>
    </lineage>
</organism>
<evidence type="ECO:0000313" key="6">
    <source>
        <dbReference type="Proteomes" id="UP001301728"/>
    </source>
</evidence>
<dbReference type="PANTHER" id="PTHR22847:SF637">
    <property type="entry name" value="WD REPEAT DOMAIN 5B"/>
    <property type="match status" value="1"/>
</dbReference>
<dbReference type="Pfam" id="PF00400">
    <property type="entry name" value="WD40"/>
    <property type="match status" value="7"/>
</dbReference>
<dbReference type="InterPro" id="IPR036322">
    <property type="entry name" value="WD40_repeat_dom_sf"/>
</dbReference>
<accession>A0ABU5U6I1</accession>
<feature type="repeat" description="WD" evidence="3">
    <location>
        <begin position="462"/>
        <end position="503"/>
    </location>
</feature>
<evidence type="ECO:0000313" key="5">
    <source>
        <dbReference type="EMBL" id="MEA5522228.1"/>
    </source>
</evidence>
<feature type="repeat" description="WD" evidence="3">
    <location>
        <begin position="629"/>
        <end position="663"/>
    </location>
</feature>
<protein>
    <submittedName>
        <fullName evidence="5">WD40 repeat domain-containing protein</fullName>
    </submittedName>
</protein>
<dbReference type="Gene3D" id="2.130.10.10">
    <property type="entry name" value="YVTN repeat-like/Quinoprotein amine dehydrogenase"/>
    <property type="match status" value="3"/>
</dbReference>